<keyword evidence="2 5" id="KW-0694">RNA-binding</keyword>
<dbReference type="Gene3D" id="3.30.70.330">
    <property type="match status" value="1"/>
</dbReference>
<dbReference type="GO" id="GO:0071004">
    <property type="term" value="C:U2-type prespliceosome"/>
    <property type="evidence" value="ECO:0007669"/>
    <property type="project" value="TreeGrafter"/>
</dbReference>
<dbReference type="FunCoup" id="A0A2K1QWM0">
    <property type="interactions" value="381"/>
</dbReference>
<dbReference type="AlphaFoldDB" id="A0A2K1QWM0"/>
<proteinExistence type="predicted"/>
<evidence type="ECO:0000256" key="3">
    <source>
        <dbReference type="ARBA" id="ARBA00023242"/>
    </source>
</evidence>
<gene>
    <name evidence="8" type="ORF">CAC42_2537</name>
</gene>
<feature type="region of interest" description="Disordered" evidence="6">
    <location>
        <begin position="21"/>
        <end position="73"/>
    </location>
</feature>
<evidence type="ECO:0000256" key="2">
    <source>
        <dbReference type="ARBA" id="ARBA00022884"/>
    </source>
</evidence>
<dbReference type="GO" id="GO:0003729">
    <property type="term" value="F:mRNA binding"/>
    <property type="evidence" value="ECO:0007669"/>
    <property type="project" value="TreeGrafter"/>
</dbReference>
<dbReference type="GO" id="GO:0005685">
    <property type="term" value="C:U1 snRNP"/>
    <property type="evidence" value="ECO:0007669"/>
    <property type="project" value="TreeGrafter"/>
</dbReference>
<dbReference type="Proteomes" id="UP000243797">
    <property type="component" value="Unassembled WGS sequence"/>
</dbReference>
<dbReference type="STRING" id="2082308.A0A2K1QWM0"/>
<evidence type="ECO:0000256" key="1">
    <source>
        <dbReference type="ARBA" id="ARBA00004123"/>
    </source>
</evidence>
<dbReference type="PANTHER" id="PTHR13952:SF5">
    <property type="entry name" value="U1 SMALL NUCLEAR RIBONUCLEOPROTEIN 70 KDA"/>
    <property type="match status" value="1"/>
</dbReference>
<evidence type="ECO:0000256" key="5">
    <source>
        <dbReference type="PROSITE-ProRule" id="PRU00176"/>
    </source>
</evidence>
<evidence type="ECO:0000256" key="6">
    <source>
        <dbReference type="SAM" id="MobiDB-lite"/>
    </source>
</evidence>
<reference evidence="8 9" key="1">
    <citation type="submission" date="2017-06" db="EMBL/GenBank/DDBJ databases">
        <title>Draft genome sequence of a variant of Elsinoe murrayae.</title>
        <authorList>
            <person name="Cheng Q."/>
        </authorList>
    </citation>
    <scope>NUCLEOTIDE SEQUENCE [LARGE SCALE GENOMIC DNA]</scope>
    <source>
        <strain evidence="8 9">CQ-2017a</strain>
    </source>
</reference>
<dbReference type="Pfam" id="PF12220">
    <property type="entry name" value="U1snRNP70_N"/>
    <property type="match status" value="1"/>
</dbReference>
<dbReference type="SUPFAM" id="SSF54928">
    <property type="entry name" value="RNA-binding domain, RBD"/>
    <property type="match status" value="1"/>
</dbReference>
<feature type="compositionally biased region" description="Low complexity" evidence="6">
    <location>
        <begin position="283"/>
        <end position="292"/>
    </location>
</feature>
<organism evidence="8 9">
    <name type="scientific">Sphaceloma murrayae</name>
    <dbReference type="NCBI Taxonomy" id="2082308"/>
    <lineage>
        <taxon>Eukaryota</taxon>
        <taxon>Fungi</taxon>
        <taxon>Dikarya</taxon>
        <taxon>Ascomycota</taxon>
        <taxon>Pezizomycotina</taxon>
        <taxon>Dothideomycetes</taxon>
        <taxon>Dothideomycetidae</taxon>
        <taxon>Myriangiales</taxon>
        <taxon>Elsinoaceae</taxon>
        <taxon>Sphaceloma</taxon>
    </lineage>
</organism>
<dbReference type="GO" id="GO:0071011">
    <property type="term" value="C:precatalytic spliceosome"/>
    <property type="evidence" value="ECO:0007669"/>
    <property type="project" value="TreeGrafter"/>
</dbReference>
<dbReference type="PROSITE" id="PS50102">
    <property type="entry name" value="RRM"/>
    <property type="match status" value="1"/>
</dbReference>
<comment type="subcellular location">
    <subcellularLocation>
        <location evidence="1">Nucleus</location>
    </subcellularLocation>
</comment>
<dbReference type="GO" id="GO:0000398">
    <property type="term" value="P:mRNA splicing, via spliceosome"/>
    <property type="evidence" value="ECO:0007669"/>
    <property type="project" value="TreeGrafter"/>
</dbReference>
<protein>
    <submittedName>
        <fullName evidence="8">U1 small nuclear ribonucleoprotein</fullName>
    </submittedName>
</protein>
<dbReference type="InterPro" id="IPR000504">
    <property type="entry name" value="RRM_dom"/>
</dbReference>
<dbReference type="InParanoid" id="A0A2K1QWM0"/>
<dbReference type="InterPro" id="IPR035979">
    <property type="entry name" value="RBD_domain_sf"/>
</dbReference>
<dbReference type="EMBL" id="NKHZ01000032">
    <property type="protein sequence ID" value="PNS19360.1"/>
    <property type="molecule type" value="Genomic_DNA"/>
</dbReference>
<dbReference type="GO" id="GO:0030619">
    <property type="term" value="F:U1 snRNA binding"/>
    <property type="evidence" value="ECO:0007669"/>
    <property type="project" value="TreeGrafter"/>
</dbReference>
<dbReference type="OrthoDB" id="4207594at2759"/>
<keyword evidence="3" id="KW-0539">Nucleus</keyword>
<feature type="compositionally biased region" description="Gly residues" evidence="6">
    <location>
        <begin position="232"/>
        <end position="282"/>
    </location>
</feature>
<dbReference type="PANTHER" id="PTHR13952">
    <property type="entry name" value="U1 SMALL NUCLEAR RIBONUCLEOPROTEIN 70 KD"/>
    <property type="match status" value="1"/>
</dbReference>
<sequence>MTDKLPANLLQLFAARPALRFLPPSDAPPESRTTGPVEGVSDFVSSLKEEPVPYHPTESWLQRKDRERLEKEEAQQRLVNEDIKNYKPHEDSKATSDPLKTLFVGRLSYKATEEDLSRAFRSFGRIRKACTDRGIQSHGMLTRLAQIRIVDNEYASAEEKKKKPNRGYAFIEFESESALKDAYKQGEGLYIQGRRIVVDVERGRTVKDWRPRRFAGGLGGRNYTREPASRPFGGGGPPMGPGGFRGGRGGGFRGGGRFNDRGGFGGGGGRFGGGGGGGGRFGGAAPQGAPSGPRGGGGGGGGGGGYGGGGYGGGGGGGGGRYNGYSDSRGGGRYDDGGRSGSNREPLGNSGGGGGGGYRDRDNRPRGYDGTGGFHESRSQRNYSGGY</sequence>
<dbReference type="InterPro" id="IPR051183">
    <property type="entry name" value="U1_U11-U12_snRNP_70-35kDa"/>
</dbReference>
<feature type="compositionally biased region" description="Gly residues" evidence="6">
    <location>
        <begin position="293"/>
        <end position="322"/>
    </location>
</feature>
<evidence type="ECO:0000313" key="9">
    <source>
        <dbReference type="Proteomes" id="UP000243797"/>
    </source>
</evidence>
<evidence type="ECO:0000256" key="4">
    <source>
        <dbReference type="ARBA" id="ARBA00023274"/>
    </source>
</evidence>
<dbReference type="SMART" id="SM00360">
    <property type="entry name" value="RRM"/>
    <property type="match status" value="1"/>
</dbReference>
<evidence type="ECO:0000259" key="7">
    <source>
        <dbReference type="PROSITE" id="PS50102"/>
    </source>
</evidence>
<keyword evidence="4 8" id="KW-0687">Ribonucleoprotein</keyword>
<comment type="caution">
    <text evidence="8">The sequence shown here is derived from an EMBL/GenBank/DDBJ whole genome shotgun (WGS) entry which is preliminary data.</text>
</comment>
<keyword evidence="9" id="KW-1185">Reference proteome</keyword>
<feature type="compositionally biased region" description="Basic and acidic residues" evidence="6">
    <location>
        <begin position="61"/>
        <end position="73"/>
    </location>
</feature>
<feature type="region of interest" description="Disordered" evidence="6">
    <location>
        <begin position="215"/>
        <end position="387"/>
    </location>
</feature>
<feature type="compositionally biased region" description="Basic and acidic residues" evidence="6">
    <location>
        <begin position="358"/>
        <end position="367"/>
    </location>
</feature>
<feature type="domain" description="RRM" evidence="7">
    <location>
        <begin position="100"/>
        <end position="203"/>
    </location>
</feature>
<name>A0A2K1QWM0_9PEZI</name>
<dbReference type="InterPro" id="IPR012677">
    <property type="entry name" value="Nucleotide-bd_a/b_plait_sf"/>
</dbReference>
<dbReference type="Pfam" id="PF00076">
    <property type="entry name" value="RRM_1"/>
    <property type="match status" value="2"/>
</dbReference>
<evidence type="ECO:0000313" key="8">
    <source>
        <dbReference type="EMBL" id="PNS19360.1"/>
    </source>
</evidence>
<accession>A0A2K1QWM0</accession>
<dbReference type="InterPro" id="IPR022023">
    <property type="entry name" value="U1snRNP70_N"/>
</dbReference>